<dbReference type="PANTHER" id="PTHR24198">
    <property type="entry name" value="ANKYRIN REPEAT AND PROTEIN KINASE DOMAIN-CONTAINING PROTEIN"/>
    <property type="match status" value="1"/>
</dbReference>
<keyword evidence="6" id="KW-1185">Reference proteome</keyword>
<reference evidence="5 6" key="1">
    <citation type="journal article" date="2013" name="BMC Genomics">
        <title>The genome and transcriptome of the pine saprophyte Ophiostoma piceae, and a comparison with the bark beetle-associated pine pathogen Grosmannia clavigera.</title>
        <authorList>
            <person name="Haridas S."/>
            <person name="Wang Y."/>
            <person name="Lim L."/>
            <person name="Massoumi Alamouti S."/>
            <person name="Jackman S."/>
            <person name="Docking R."/>
            <person name="Robertson G."/>
            <person name="Birol I."/>
            <person name="Bohlmann J."/>
            <person name="Breuil C."/>
        </authorList>
    </citation>
    <scope>NUCLEOTIDE SEQUENCE [LARGE SCALE GENOMIC DNA]</scope>
    <source>
        <strain evidence="5 6">UAMH 11346</strain>
    </source>
</reference>
<dbReference type="PROSITE" id="PS50088">
    <property type="entry name" value="ANK_REPEAT"/>
    <property type="match status" value="1"/>
</dbReference>
<feature type="repeat" description="ANK" evidence="3">
    <location>
        <begin position="1424"/>
        <end position="1456"/>
    </location>
</feature>
<evidence type="ECO:0000256" key="4">
    <source>
        <dbReference type="SAM" id="MobiDB-lite"/>
    </source>
</evidence>
<dbReference type="SUPFAM" id="SSF48403">
    <property type="entry name" value="Ankyrin repeat"/>
    <property type="match status" value="3"/>
</dbReference>
<dbReference type="eggNOG" id="ENOG502QVYS">
    <property type="taxonomic scope" value="Eukaryota"/>
</dbReference>
<keyword evidence="1" id="KW-0677">Repeat</keyword>
<feature type="compositionally biased region" description="Pro residues" evidence="4">
    <location>
        <begin position="23"/>
        <end position="35"/>
    </location>
</feature>
<accession>S3BQI7</accession>
<dbReference type="OrthoDB" id="194358at2759"/>
<dbReference type="PANTHER" id="PTHR24198:SF165">
    <property type="entry name" value="ANKYRIN REPEAT-CONTAINING PROTEIN-RELATED"/>
    <property type="match status" value="1"/>
</dbReference>
<evidence type="ECO:0000256" key="1">
    <source>
        <dbReference type="ARBA" id="ARBA00022737"/>
    </source>
</evidence>
<evidence type="ECO:0000313" key="6">
    <source>
        <dbReference type="Proteomes" id="UP000016923"/>
    </source>
</evidence>
<dbReference type="EMBL" id="KE148166">
    <property type="protein sequence ID" value="EPE03599.1"/>
    <property type="molecule type" value="Genomic_DNA"/>
</dbReference>
<dbReference type="PROSITE" id="PS50297">
    <property type="entry name" value="ANK_REP_REGION"/>
    <property type="match status" value="1"/>
</dbReference>
<name>S3BQI7_OPHP1</name>
<dbReference type="SMART" id="SM00248">
    <property type="entry name" value="ANK"/>
    <property type="match status" value="15"/>
</dbReference>
<dbReference type="STRING" id="1262450.S3BQI7"/>
<gene>
    <name evidence="5" type="ORF">F503_01857</name>
</gene>
<dbReference type="Pfam" id="PF00023">
    <property type="entry name" value="Ank"/>
    <property type="match status" value="1"/>
</dbReference>
<keyword evidence="2 3" id="KW-0040">ANK repeat</keyword>
<sequence length="1665" mass="179208">MSEAARRRKWLKTLAVELDAHPMPVPERPSRPPVPFSIRSHDDDEDAQQLITLYRNASSAASSATPKRPFSVRQSLGFKTDADEPDPNTIFAVLDNHIQQGGHPGVAEALIVKLMEAGGDVNQSRVTKRTIRIPGQSRYQPVERSHLLQAAIEHESNTMTSILIPYADQAALDDRLVSAVRLGRMDYIRELVAYGANIGATADGKHAFRTLCIDGGHADMLALLLSSQIVPSPAHMGECLVDAVVKAECLQTVACLSHAGADTTYMSGEALQQAVRKSRTDMVVAIVSGTCKPTVLQLLECCWLVFDELDSSPTRSADRLRLLEVLLCAGASGNSISRGLAQAVARGDGELMDLLLRYGASVSATPVRNAIETGNFGFAQKLLAPDISFRSSLASLCLGYLPRSMPPNERLVLLALLINKGAGGIEMDKCLVQAVEAGDLDSVKLLIGMETPTTHGPVRNSRYKASANYNGGEALLAAVKSGKLDMTQAILLSEPSSDAIAAAVAATVDLKGKDENEESLRITRLVLKYSAPMRTIHNARTNTVFILPQQDRAREPFERVAGSGLLFQILRHDVTAAVKNENMPLLDRALESGQLSPTVLSAAMLETTRITDLTTRLQTTQRLLTAGAGKTKAAVVDVLLDVLDSGPVDLGLLDLLVNEGQADVNLRSGAAIVTAVTKNEKHVLRTLLAKKTATKGTISSGLNALADLPSTTDKGSKLELLLKSTDAHDKEMMTKLLLAEVKAFDTTPAGDRTVLTALMLIKAGADVGPALFYAVGAASDKTVALLLSEKQPAAVIGKALRHILYIADGKDRQKLANRLLQVKPSAQDVASVLKLVVEKHPDDLALIKMLAAKTDPADGGALLAAVDGRHPDALSVILHARYFKFTIIDSLLYKVVPMTDWKARLRMCTLIIDAGASASSTANVLHLISHSDDPELVHMLVQAAVPGGHHDDQRSLIVACQKGDVDLAKHLIKKLPKLSSVGATNAFFAAAQLQDLSKRRAVLQLLLGQNIQGEAVSQELDTYVSEHYKNPDTVIAELLMAHGADVNHNDGKALSIATKSGNMELVKVMLRINMEIKPGTRQKIQPTQSVLVNALRASWLLPVDERYEVISWLFHAGLAPSEAVNDQLCMAVKGPRSNKQIIRLFLSHGVSMVADDGRALILAAAAGDPEILDLCIGAQPIPRETVDIVLAKLIALISTHSLTDTLYTLFHFLLEKGAKTTDLGRFLGQCVARCTGDDRQIAERFVKLLLDRGVDVNHAGVMGAAVITGNIDALQILLTAGPSSESIHNVFSCIFHPLDKAKRDSLSCPHCDIKAFDLDESKALGMITALSKLLDPNYNHSLPVLYSALLTYPESPRIAQALIGIGFGAQDILPADITLDIGDVKDTHISVLMWAVGSETPIASRVIEVLVQTNAGIDIQTKQCRNTPLMLAVQKTRPNVVQLLTAVGADVTAVDYKGIHALQMAIVARMPCWAHMVSAILSTGQIVDDGSLHAAACRLDPALVQVFLNHGYNINFASPKHGGHTVLGAVCCNSLRKYQSNAEVTDSRKRRLKNTITVLLENGASTSIKHEGKSPLLLALENKHASIMTSILLDTSLGSEINAPWNMYHADGAVYSPTMYVAKYLQTDKVTRHHLQVMLRKANGVDVHYSETNHPPDGAVDTPSQ</sequence>
<dbReference type="InterPro" id="IPR002110">
    <property type="entry name" value="Ankyrin_rpt"/>
</dbReference>
<feature type="region of interest" description="Disordered" evidence="4">
    <location>
        <begin position="18"/>
        <end position="41"/>
    </location>
</feature>
<evidence type="ECO:0000313" key="5">
    <source>
        <dbReference type="EMBL" id="EPE03599.1"/>
    </source>
</evidence>
<dbReference type="InterPro" id="IPR036770">
    <property type="entry name" value="Ankyrin_rpt-contain_sf"/>
</dbReference>
<proteinExistence type="predicted"/>
<dbReference type="OMA" id="MQKVMTF"/>
<evidence type="ECO:0000256" key="2">
    <source>
        <dbReference type="ARBA" id="ARBA00023043"/>
    </source>
</evidence>
<protein>
    <submittedName>
        <fullName evidence="5">Ankyrin repeat containing protein</fullName>
    </submittedName>
</protein>
<dbReference type="HOGENOM" id="CLU_001569_0_1_1"/>
<evidence type="ECO:0000256" key="3">
    <source>
        <dbReference type="PROSITE-ProRule" id="PRU00023"/>
    </source>
</evidence>
<dbReference type="Proteomes" id="UP000016923">
    <property type="component" value="Unassembled WGS sequence"/>
</dbReference>
<dbReference type="VEuPathDB" id="FungiDB:F503_01857"/>
<organism evidence="5 6">
    <name type="scientific">Ophiostoma piceae (strain UAMH 11346)</name>
    <name type="common">Sap stain fungus</name>
    <dbReference type="NCBI Taxonomy" id="1262450"/>
    <lineage>
        <taxon>Eukaryota</taxon>
        <taxon>Fungi</taxon>
        <taxon>Dikarya</taxon>
        <taxon>Ascomycota</taxon>
        <taxon>Pezizomycotina</taxon>
        <taxon>Sordariomycetes</taxon>
        <taxon>Sordariomycetidae</taxon>
        <taxon>Ophiostomatales</taxon>
        <taxon>Ophiostomataceae</taxon>
        <taxon>Ophiostoma</taxon>
    </lineage>
</organism>
<dbReference type="Gene3D" id="1.25.40.20">
    <property type="entry name" value="Ankyrin repeat-containing domain"/>
    <property type="match status" value="6"/>
</dbReference>